<keyword evidence="3" id="KW-1185">Reference proteome</keyword>
<evidence type="ECO:0000256" key="1">
    <source>
        <dbReference type="SAM" id="Phobius"/>
    </source>
</evidence>
<dbReference type="EMBL" id="VSRR010019240">
    <property type="protein sequence ID" value="MPC62048.1"/>
    <property type="molecule type" value="Genomic_DNA"/>
</dbReference>
<evidence type="ECO:0000313" key="3">
    <source>
        <dbReference type="Proteomes" id="UP000324222"/>
    </source>
</evidence>
<sequence>MEYQKIKPEPQTKRETRGHLAASSSSCRLLLLLLVTLLLQAIEWKQISWEKTTRRLKGSQVEEEAAKLPRVSCFICGSSHLCFIFLVFHVMGLPDVASKWEKMTYCVGTYVSRLKEASEKSCQIPPLAPGPIVRGRDSNI</sequence>
<dbReference type="AlphaFoldDB" id="A0A5B7GYS8"/>
<keyword evidence="1" id="KW-0472">Membrane</keyword>
<keyword evidence="1" id="KW-1133">Transmembrane helix</keyword>
<keyword evidence="1" id="KW-0812">Transmembrane</keyword>
<comment type="caution">
    <text evidence="2">The sequence shown here is derived from an EMBL/GenBank/DDBJ whole genome shotgun (WGS) entry which is preliminary data.</text>
</comment>
<feature type="transmembrane region" description="Helical" evidence="1">
    <location>
        <begin position="68"/>
        <end position="93"/>
    </location>
</feature>
<proteinExistence type="predicted"/>
<reference evidence="2 3" key="1">
    <citation type="submission" date="2019-05" db="EMBL/GenBank/DDBJ databases">
        <title>Another draft genome of Portunus trituberculatus and its Hox gene families provides insights of decapod evolution.</title>
        <authorList>
            <person name="Jeong J.-H."/>
            <person name="Song I."/>
            <person name="Kim S."/>
            <person name="Choi T."/>
            <person name="Kim D."/>
            <person name="Ryu S."/>
            <person name="Kim W."/>
        </authorList>
    </citation>
    <scope>NUCLEOTIDE SEQUENCE [LARGE SCALE GENOMIC DNA]</scope>
    <source>
        <tissue evidence="2">Muscle</tissue>
    </source>
</reference>
<organism evidence="2 3">
    <name type="scientific">Portunus trituberculatus</name>
    <name type="common">Swimming crab</name>
    <name type="synonym">Neptunus trituberculatus</name>
    <dbReference type="NCBI Taxonomy" id="210409"/>
    <lineage>
        <taxon>Eukaryota</taxon>
        <taxon>Metazoa</taxon>
        <taxon>Ecdysozoa</taxon>
        <taxon>Arthropoda</taxon>
        <taxon>Crustacea</taxon>
        <taxon>Multicrustacea</taxon>
        <taxon>Malacostraca</taxon>
        <taxon>Eumalacostraca</taxon>
        <taxon>Eucarida</taxon>
        <taxon>Decapoda</taxon>
        <taxon>Pleocyemata</taxon>
        <taxon>Brachyura</taxon>
        <taxon>Eubrachyura</taxon>
        <taxon>Portunoidea</taxon>
        <taxon>Portunidae</taxon>
        <taxon>Portuninae</taxon>
        <taxon>Portunus</taxon>
    </lineage>
</organism>
<protein>
    <submittedName>
        <fullName evidence="2">Uncharacterized protein</fullName>
    </submittedName>
</protein>
<dbReference type="Proteomes" id="UP000324222">
    <property type="component" value="Unassembled WGS sequence"/>
</dbReference>
<accession>A0A5B7GYS8</accession>
<feature type="transmembrane region" description="Helical" evidence="1">
    <location>
        <begin position="20"/>
        <end position="42"/>
    </location>
</feature>
<gene>
    <name evidence="2" type="ORF">E2C01_056128</name>
</gene>
<name>A0A5B7GYS8_PORTR</name>
<evidence type="ECO:0000313" key="2">
    <source>
        <dbReference type="EMBL" id="MPC62048.1"/>
    </source>
</evidence>